<feature type="signal peptide" evidence="1">
    <location>
        <begin position="1"/>
        <end position="23"/>
    </location>
</feature>
<evidence type="ECO:0000256" key="1">
    <source>
        <dbReference type="SAM" id="SignalP"/>
    </source>
</evidence>
<sequence length="205" mass="22759" precursor="true">MLLSPWRFLRIFLVLTTACPALAADLSDEEKKAGYVSLFNGTDLTNWRFGEESPPKEMPANWKVEEGVIKVTGGGSPHLASAKEYGDFEFRLEWRGMKPKYNSGLFFRSGKKVGANQINLASGSEGNYINGKMMGPKPVPKMQKPSGEWNEWRVRCVGDKVTFHCNGELAWEGTGLVAKSGYLGLQAEGAPLEFRNLRILEIKSP</sequence>
<keyword evidence="1" id="KW-0732">Signal</keyword>
<evidence type="ECO:0000313" key="4">
    <source>
        <dbReference type="Proteomes" id="UP000315017"/>
    </source>
</evidence>
<dbReference type="KEGG" id="aagg:ETAA8_29220"/>
<name>A0A517YC89_9BACT</name>
<dbReference type="AlphaFoldDB" id="A0A517YC89"/>
<dbReference type="Gene3D" id="2.60.120.560">
    <property type="entry name" value="Exo-inulinase, domain 1"/>
    <property type="match status" value="1"/>
</dbReference>
<dbReference type="InterPro" id="IPR010496">
    <property type="entry name" value="AL/BT2_dom"/>
</dbReference>
<dbReference type="EMBL" id="CP036274">
    <property type="protein sequence ID" value="QDU27831.1"/>
    <property type="molecule type" value="Genomic_DNA"/>
</dbReference>
<keyword evidence="4" id="KW-1185">Reference proteome</keyword>
<evidence type="ECO:0000259" key="2">
    <source>
        <dbReference type="Pfam" id="PF06439"/>
    </source>
</evidence>
<protein>
    <recommendedName>
        <fullName evidence="2">3-keto-alpha-glucoside-1,2-lyase/3-keto-2-hydroxy-glucal hydratase domain-containing protein</fullName>
    </recommendedName>
</protein>
<dbReference type="Pfam" id="PF06439">
    <property type="entry name" value="3keto-disac_hyd"/>
    <property type="match status" value="1"/>
</dbReference>
<gene>
    <name evidence="3" type="ORF">ETAA8_29220</name>
</gene>
<accession>A0A517YC89</accession>
<proteinExistence type="predicted"/>
<organism evidence="3 4">
    <name type="scientific">Anatilimnocola aggregata</name>
    <dbReference type="NCBI Taxonomy" id="2528021"/>
    <lineage>
        <taxon>Bacteria</taxon>
        <taxon>Pseudomonadati</taxon>
        <taxon>Planctomycetota</taxon>
        <taxon>Planctomycetia</taxon>
        <taxon>Pirellulales</taxon>
        <taxon>Pirellulaceae</taxon>
        <taxon>Anatilimnocola</taxon>
    </lineage>
</organism>
<dbReference type="RefSeq" id="WP_202921825.1">
    <property type="nucleotide sequence ID" value="NZ_CP036274.1"/>
</dbReference>
<dbReference type="Proteomes" id="UP000315017">
    <property type="component" value="Chromosome"/>
</dbReference>
<feature type="domain" description="3-keto-alpha-glucoside-1,2-lyase/3-keto-2-hydroxy-glucal hydratase" evidence="2">
    <location>
        <begin position="34"/>
        <end position="199"/>
    </location>
</feature>
<dbReference type="GO" id="GO:0016787">
    <property type="term" value="F:hydrolase activity"/>
    <property type="evidence" value="ECO:0007669"/>
    <property type="project" value="InterPro"/>
</dbReference>
<evidence type="ECO:0000313" key="3">
    <source>
        <dbReference type="EMBL" id="QDU27831.1"/>
    </source>
</evidence>
<feature type="chain" id="PRO_5021996632" description="3-keto-alpha-glucoside-1,2-lyase/3-keto-2-hydroxy-glucal hydratase domain-containing protein" evidence="1">
    <location>
        <begin position="24"/>
        <end position="205"/>
    </location>
</feature>
<reference evidence="3 4" key="1">
    <citation type="submission" date="2019-02" db="EMBL/GenBank/DDBJ databases">
        <title>Deep-cultivation of Planctomycetes and their phenomic and genomic characterization uncovers novel biology.</title>
        <authorList>
            <person name="Wiegand S."/>
            <person name="Jogler M."/>
            <person name="Boedeker C."/>
            <person name="Pinto D."/>
            <person name="Vollmers J."/>
            <person name="Rivas-Marin E."/>
            <person name="Kohn T."/>
            <person name="Peeters S.H."/>
            <person name="Heuer A."/>
            <person name="Rast P."/>
            <person name="Oberbeckmann S."/>
            <person name="Bunk B."/>
            <person name="Jeske O."/>
            <person name="Meyerdierks A."/>
            <person name="Storesund J.E."/>
            <person name="Kallscheuer N."/>
            <person name="Luecker S."/>
            <person name="Lage O.M."/>
            <person name="Pohl T."/>
            <person name="Merkel B.J."/>
            <person name="Hornburger P."/>
            <person name="Mueller R.-W."/>
            <person name="Bruemmer F."/>
            <person name="Labrenz M."/>
            <person name="Spormann A.M."/>
            <person name="Op den Camp H."/>
            <person name="Overmann J."/>
            <person name="Amann R."/>
            <person name="Jetten M.S.M."/>
            <person name="Mascher T."/>
            <person name="Medema M.H."/>
            <person name="Devos D.P."/>
            <person name="Kaster A.-K."/>
            <person name="Ovreas L."/>
            <person name="Rohde M."/>
            <person name="Galperin M.Y."/>
            <person name="Jogler C."/>
        </authorList>
    </citation>
    <scope>NUCLEOTIDE SEQUENCE [LARGE SCALE GENOMIC DNA]</scope>
    <source>
        <strain evidence="3 4">ETA_A8</strain>
    </source>
</reference>